<evidence type="ECO:0000313" key="12">
    <source>
        <dbReference type="Proteomes" id="UP000198757"/>
    </source>
</evidence>
<evidence type="ECO:0000256" key="7">
    <source>
        <dbReference type="ARBA" id="ARBA00022898"/>
    </source>
</evidence>
<keyword evidence="11" id="KW-0808">Transferase</keyword>
<name>A0A1G6N144_NIADE</name>
<comment type="pathway">
    <text evidence="2">Amino-acid biosynthesis; L-isoleucine biosynthesis; L-isoleucine from 2-oxobutanoate: step 4/4.</text>
</comment>
<dbReference type="PANTHER" id="PTHR42743">
    <property type="entry name" value="AMINO-ACID AMINOTRANSFERASE"/>
    <property type="match status" value="1"/>
</dbReference>
<comment type="pathway">
    <text evidence="4">Amino-acid biosynthesis; L-leucine biosynthesis; L-leucine from 3-methyl-2-oxobutanoate: step 4/4.</text>
</comment>
<evidence type="ECO:0000256" key="6">
    <source>
        <dbReference type="ARBA" id="ARBA00013053"/>
    </source>
</evidence>
<dbReference type="Gene3D" id="3.20.10.10">
    <property type="entry name" value="D-amino Acid Aminotransferase, subunit A, domain 2"/>
    <property type="match status" value="1"/>
</dbReference>
<comment type="catalytic activity">
    <reaction evidence="10">
        <text>L-leucine + 2-oxoglutarate = 4-methyl-2-oxopentanoate + L-glutamate</text>
        <dbReference type="Rhea" id="RHEA:18321"/>
        <dbReference type="ChEBI" id="CHEBI:16810"/>
        <dbReference type="ChEBI" id="CHEBI:17865"/>
        <dbReference type="ChEBI" id="CHEBI:29985"/>
        <dbReference type="ChEBI" id="CHEBI:57427"/>
        <dbReference type="EC" id="2.6.1.42"/>
    </reaction>
</comment>
<dbReference type="InterPro" id="IPR001544">
    <property type="entry name" value="Aminotrans_IV"/>
</dbReference>
<dbReference type="FunFam" id="3.20.10.10:FF:000002">
    <property type="entry name" value="D-alanine aminotransferase"/>
    <property type="match status" value="1"/>
</dbReference>
<reference evidence="12" key="1">
    <citation type="submission" date="2016-10" db="EMBL/GenBank/DDBJ databases">
        <authorList>
            <person name="Varghese N."/>
            <person name="Submissions S."/>
        </authorList>
    </citation>
    <scope>NUCLEOTIDE SEQUENCE [LARGE SCALE GENOMIC DNA]</scope>
    <source>
        <strain evidence="12">DSM 25811 / CCM 8410 / LMG 26954 / E90</strain>
    </source>
</reference>
<dbReference type="EMBL" id="FMZO01000003">
    <property type="protein sequence ID" value="SDC61558.1"/>
    <property type="molecule type" value="Genomic_DNA"/>
</dbReference>
<accession>A0A1G6N144</accession>
<evidence type="ECO:0000256" key="1">
    <source>
        <dbReference type="ARBA" id="ARBA00001933"/>
    </source>
</evidence>
<evidence type="ECO:0000256" key="4">
    <source>
        <dbReference type="ARBA" id="ARBA00005072"/>
    </source>
</evidence>
<organism evidence="11 12">
    <name type="scientific">Niabella drilacis (strain DSM 25811 / CCM 8410 / CCUG 62505 / LMG 26954 / E90)</name>
    <dbReference type="NCBI Taxonomy" id="1285928"/>
    <lineage>
        <taxon>Bacteria</taxon>
        <taxon>Pseudomonadati</taxon>
        <taxon>Bacteroidota</taxon>
        <taxon>Chitinophagia</taxon>
        <taxon>Chitinophagales</taxon>
        <taxon>Chitinophagaceae</taxon>
        <taxon>Niabella</taxon>
    </lineage>
</organism>
<keyword evidence="11" id="KW-0032">Aminotransferase</keyword>
<comment type="similarity">
    <text evidence="5">Belongs to the class-IV pyridoxal-phosphate-dependent aminotransferase family.</text>
</comment>
<dbReference type="OrthoDB" id="9805628at2"/>
<evidence type="ECO:0000313" key="11">
    <source>
        <dbReference type="EMBL" id="SDC61558.1"/>
    </source>
</evidence>
<dbReference type="InterPro" id="IPR036038">
    <property type="entry name" value="Aminotransferase-like"/>
</dbReference>
<dbReference type="STRING" id="1285928.SAMN04487894_103113"/>
<comment type="cofactor">
    <cofactor evidence="1">
        <name>pyridoxal 5'-phosphate</name>
        <dbReference type="ChEBI" id="CHEBI:597326"/>
    </cofactor>
</comment>
<evidence type="ECO:0000256" key="10">
    <source>
        <dbReference type="ARBA" id="ARBA00049229"/>
    </source>
</evidence>
<evidence type="ECO:0000256" key="5">
    <source>
        <dbReference type="ARBA" id="ARBA00009320"/>
    </source>
</evidence>
<dbReference type="EC" id="2.6.1.42" evidence="6"/>
<evidence type="ECO:0000256" key="9">
    <source>
        <dbReference type="ARBA" id="ARBA00048798"/>
    </source>
</evidence>
<protein>
    <recommendedName>
        <fullName evidence="6">branched-chain-amino-acid transaminase</fullName>
        <ecNumber evidence="6">2.6.1.42</ecNumber>
    </recommendedName>
</protein>
<proteinExistence type="inferred from homology"/>
<comment type="catalytic activity">
    <reaction evidence="8">
        <text>L-valine + 2-oxoglutarate = 3-methyl-2-oxobutanoate + L-glutamate</text>
        <dbReference type="Rhea" id="RHEA:24813"/>
        <dbReference type="ChEBI" id="CHEBI:11851"/>
        <dbReference type="ChEBI" id="CHEBI:16810"/>
        <dbReference type="ChEBI" id="CHEBI:29985"/>
        <dbReference type="ChEBI" id="CHEBI:57762"/>
        <dbReference type="EC" id="2.6.1.42"/>
    </reaction>
</comment>
<evidence type="ECO:0000256" key="8">
    <source>
        <dbReference type="ARBA" id="ARBA00048212"/>
    </source>
</evidence>
<sequence length="285" mass="32430">MRWIFVNNNFAEEAKALLQTNDLAIQRGYAVFDYFRTVNNQPLFLNDYLDRFFNSAKELSITIPHTAQEIKEIIHQLIKKNDTPQSGIRMIATGGYSPDSYTPVQGNFILEQQPLLLPDAEKFEKGIRIMSYSYQRDLPAVKSINYLMGIWLQKQLKEKGLDDVIYFQGSCISEFPRANIFMITPDGTLATPARNILAGITRKKILEFAGETLPVQVRDISLTELKQAAEVFTTSTTRRILPVTEIDGIPIGNGKAGPLTRQLLEQFIRQQESFNESAYTVLENR</sequence>
<dbReference type="GO" id="GO:0008652">
    <property type="term" value="P:amino acid biosynthetic process"/>
    <property type="evidence" value="ECO:0007669"/>
    <property type="project" value="UniProtKB-ARBA"/>
</dbReference>
<dbReference type="InterPro" id="IPR043132">
    <property type="entry name" value="BCAT-like_C"/>
</dbReference>
<dbReference type="AlphaFoldDB" id="A0A1G6N144"/>
<dbReference type="Proteomes" id="UP000198757">
    <property type="component" value="Unassembled WGS sequence"/>
</dbReference>
<dbReference type="InterPro" id="IPR043131">
    <property type="entry name" value="BCAT-like_N"/>
</dbReference>
<keyword evidence="12" id="KW-1185">Reference proteome</keyword>
<dbReference type="Pfam" id="PF01063">
    <property type="entry name" value="Aminotran_4"/>
    <property type="match status" value="1"/>
</dbReference>
<dbReference type="GO" id="GO:0004084">
    <property type="term" value="F:branched-chain-amino-acid transaminase activity"/>
    <property type="evidence" value="ECO:0007669"/>
    <property type="project" value="UniProtKB-EC"/>
</dbReference>
<dbReference type="InterPro" id="IPR050571">
    <property type="entry name" value="Class-IV_PLP-Dep_Aminotrnsfr"/>
</dbReference>
<evidence type="ECO:0000256" key="3">
    <source>
        <dbReference type="ARBA" id="ARBA00004931"/>
    </source>
</evidence>
<dbReference type="SUPFAM" id="SSF56752">
    <property type="entry name" value="D-aminoacid aminotransferase-like PLP-dependent enzymes"/>
    <property type="match status" value="1"/>
</dbReference>
<dbReference type="Gene3D" id="3.30.470.10">
    <property type="match status" value="1"/>
</dbReference>
<keyword evidence="7" id="KW-0663">Pyridoxal phosphate</keyword>
<dbReference type="RefSeq" id="WP_090389301.1">
    <property type="nucleotide sequence ID" value="NZ_FMZO01000003.1"/>
</dbReference>
<comment type="catalytic activity">
    <reaction evidence="9">
        <text>L-isoleucine + 2-oxoglutarate = (S)-3-methyl-2-oxopentanoate + L-glutamate</text>
        <dbReference type="Rhea" id="RHEA:24801"/>
        <dbReference type="ChEBI" id="CHEBI:16810"/>
        <dbReference type="ChEBI" id="CHEBI:29985"/>
        <dbReference type="ChEBI" id="CHEBI:35146"/>
        <dbReference type="ChEBI" id="CHEBI:58045"/>
        <dbReference type="EC" id="2.6.1.42"/>
    </reaction>
</comment>
<evidence type="ECO:0000256" key="2">
    <source>
        <dbReference type="ARBA" id="ARBA00004824"/>
    </source>
</evidence>
<comment type="pathway">
    <text evidence="3">Amino-acid biosynthesis; L-valine biosynthesis; L-valine from pyruvate: step 4/4.</text>
</comment>
<dbReference type="PANTHER" id="PTHR42743:SF11">
    <property type="entry name" value="AMINODEOXYCHORISMATE LYASE"/>
    <property type="match status" value="1"/>
</dbReference>
<dbReference type="GO" id="GO:0046394">
    <property type="term" value="P:carboxylic acid biosynthetic process"/>
    <property type="evidence" value="ECO:0007669"/>
    <property type="project" value="UniProtKB-ARBA"/>
</dbReference>
<gene>
    <name evidence="11" type="ORF">SAMN04487894_103113</name>
</gene>